<dbReference type="AlphaFoldDB" id="A0A3A4ATG0"/>
<dbReference type="SUPFAM" id="SSF53955">
    <property type="entry name" value="Lysozyme-like"/>
    <property type="match status" value="1"/>
</dbReference>
<comment type="caution">
    <text evidence="5">The sequence shown here is derived from an EMBL/GenBank/DDBJ whole genome shotgun (WGS) entry which is preliminary data.</text>
</comment>
<sequence>MSAVTEGRRRRTGGRRPRWRSRPALVAYGAAAGLVAGLVVGEGIAKDVRLSVDGNETALNTFSGTVRDLLAREGVKVGPHDLVSPPVDSPLANGSEVVVRHARPLRLTVDGRSTTRMVTALNVGEALEQLDLKAARMDQPVSRLRVLPRAGFALRMRTVRRVTVLVGDVRTEATTTAGTVREVLKAERVKLGKGYKVKPGLHAFPAEGAVIRVIKPPPPKPPAPPRTALRTGAAPSSVAALNWAGLARCESGGRAKAVNRSGPYYGLYQFSLPTWRSVGGTKTPIDWSEEEQTYRAQLLYQKVGGRWQSQWPHCGRFLFTR</sequence>
<dbReference type="EMBL" id="QZEY01000003">
    <property type="protein sequence ID" value="RJL33270.1"/>
    <property type="molecule type" value="Genomic_DNA"/>
</dbReference>
<evidence type="ECO:0000256" key="2">
    <source>
        <dbReference type="ARBA" id="ARBA00022801"/>
    </source>
</evidence>
<comment type="similarity">
    <text evidence="1">Belongs to the transglycosylase family. Rpf subfamily.</text>
</comment>
<dbReference type="InterPro" id="IPR007137">
    <property type="entry name" value="DUF348"/>
</dbReference>
<proteinExistence type="inferred from homology"/>
<dbReference type="Proteomes" id="UP000265768">
    <property type="component" value="Unassembled WGS sequence"/>
</dbReference>
<feature type="domain" description="DUF348" evidence="3">
    <location>
        <begin position="162"/>
        <end position="201"/>
    </location>
</feature>
<protein>
    <submittedName>
        <fullName evidence="5">DUF348 domain-containing protein</fullName>
    </submittedName>
</protein>
<keyword evidence="2" id="KW-0378">Hydrolase</keyword>
<evidence type="ECO:0000313" key="6">
    <source>
        <dbReference type="Proteomes" id="UP000265768"/>
    </source>
</evidence>
<name>A0A3A4ATG0_9ACTN</name>
<dbReference type="InterPro" id="IPR023346">
    <property type="entry name" value="Lysozyme-like_dom_sf"/>
</dbReference>
<feature type="domain" description="Resuscitation-promoting factor core lysozyme-like" evidence="4">
    <location>
        <begin position="240"/>
        <end position="314"/>
    </location>
</feature>
<reference evidence="5 6" key="1">
    <citation type="submission" date="2018-09" db="EMBL/GenBank/DDBJ databases">
        <title>YIM 75507 draft genome.</title>
        <authorList>
            <person name="Tang S."/>
            <person name="Feng Y."/>
        </authorList>
    </citation>
    <scope>NUCLEOTIDE SEQUENCE [LARGE SCALE GENOMIC DNA]</scope>
    <source>
        <strain evidence="5 6">YIM 75507</strain>
    </source>
</reference>
<keyword evidence="6" id="KW-1185">Reference proteome</keyword>
<accession>A0A3A4ATG0</accession>
<evidence type="ECO:0000259" key="4">
    <source>
        <dbReference type="Pfam" id="PF06737"/>
    </source>
</evidence>
<evidence type="ECO:0000259" key="3">
    <source>
        <dbReference type="Pfam" id="PF03990"/>
    </source>
</evidence>
<evidence type="ECO:0000256" key="1">
    <source>
        <dbReference type="ARBA" id="ARBA00010830"/>
    </source>
</evidence>
<gene>
    <name evidence="5" type="ORF">D5H75_10645</name>
</gene>
<feature type="domain" description="DUF348" evidence="3">
    <location>
        <begin position="48"/>
        <end position="88"/>
    </location>
</feature>
<evidence type="ECO:0000313" key="5">
    <source>
        <dbReference type="EMBL" id="RJL33270.1"/>
    </source>
</evidence>
<dbReference type="Pfam" id="PF06737">
    <property type="entry name" value="Transglycosylas"/>
    <property type="match status" value="1"/>
</dbReference>
<dbReference type="InterPro" id="IPR010618">
    <property type="entry name" value="RPF"/>
</dbReference>
<dbReference type="Pfam" id="PF03990">
    <property type="entry name" value="DUF348"/>
    <property type="match status" value="3"/>
</dbReference>
<feature type="domain" description="DUF348" evidence="3">
    <location>
        <begin position="106"/>
        <end position="133"/>
    </location>
</feature>
<dbReference type="CDD" id="cd13925">
    <property type="entry name" value="RPF"/>
    <property type="match status" value="1"/>
</dbReference>
<organism evidence="5 6">
    <name type="scientific">Bailinhaonella thermotolerans</name>
    <dbReference type="NCBI Taxonomy" id="1070861"/>
    <lineage>
        <taxon>Bacteria</taxon>
        <taxon>Bacillati</taxon>
        <taxon>Actinomycetota</taxon>
        <taxon>Actinomycetes</taxon>
        <taxon>Streptosporangiales</taxon>
        <taxon>Streptosporangiaceae</taxon>
        <taxon>Bailinhaonella</taxon>
    </lineage>
</organism>
<dbReference type="Gene3D" id="1.10.530.10">
    <property type="match status" value="1"/>
</dbReference>
<dbReference type="GO" id="GO:0016787">
    <property type="term" value="F:hydrolase activity"/>
    <property type="evidence" value="ECO:0007669"/>
    <property type="project" value="UniProtKB-KW"/>
</dbReference>